<gene>
    <name evidence="1" type="ORF">ILEXP_LOCUS37415</name>
</gene>
<sequence length="237" mass="26029">MNNVEDFFARVTGQIKRAQSLSSAMGGSSCTNIKSAAVRKSSPSVDVLAKAKEDVEKLLVMPFQDVLLLENHSTLSAALSVYAASPNLTIGRALALEKLKRSLPSLSSTFQRAKDDQEKYYKKAAKKVVLIDELAKGRDTYTNLRNQLEKLAGTIGSIKDQIKELKVSQKEAKIKKKAIEEQEVALAKACFTKSAVLENMEAEFPALEQMKELADSDIAQVEASWAGFKSKILDTEQ</sequence>
<dbReference type="EMBL" id="CAUOFW020005002">
    <property type="protein sequence ID" value="CAK9168084.1"/>
    <property type="molecule type" value="Genomic_DNA"/>
</dbReference>
<accession>A0ABC8TFE8</accession>
<evidence type="ECO:0000313" key="1">
    <source>
        <dbReference type="EMBL" id="CAK9168084.1"/>
    </source>
</evidence>
<dbReference type="AlphaFoldDB" id="A0ABC8TFE8"/>
<keyword evidence="2" id="KW-1185">Reference proteome</keyword>
<reference evidence="1 2" key="1">
    <citation type="submission" date="2024-02" db="EMBL/GenBank/DDBJ databases">
        <authorList>
            <person name="Vignale AGUSTIN F."/>
            <person name="Sosa J E."/>
            <person name="Modenutti C."/>
        </authorList>
    </citation>
    <scope>NUCLEOTIDE SEQUENCE [LARGE SCALE GENOMIC DNA]</scope>
</reference>
<proteinExistence type="predicted"/>
<protein>
    <submittedName>
        <fullName evidence="1">Uncharacterized protein</fullName>
    </submittedName>
</protein>
<evidence type="ECO:0000313" key="2">
    <source>
        <dbReference type="Proteomes" id="UP001642360"/>
    </source>
</evidence>
<organism evidence="1 2">
    <name type="scientific">Ilex paraguariensis</name>
    <name type="common">yerba mate</name>
    <dbReference type="NCBI Taxonomy" id="185542"/>
    <lineage>
        <taxon>Eukaryota</taxon>
        <taxon>Viridiplantae</taxon>
        <taxon>Streptophyta</taxon>
        <taxon>Embryophyta</taxon>
        <taxon>Tracheophyta</taxon>
        <taxon>Spermatophyta</taxon>
        <taxon>Magnoliopsida</taxon>
        <taxon>eudicotyledons</taxon>
        <taxon>Gunneridae</taxon>
        <taxon>Pentapetalae</taxon>
        <taxon>asterids</taxon>
        <taxon>campanulids</taxon>
        <taxon>Aquifoliales</taxon>
        <taxon>Aquifoliaceae</taxon>
        <taxon>Ilex</taxon>
    </lineage>
</organism>
<dbReference type="Proteomes" id="UP001642360">
    <property type="component" value="Unassembled WGS sequence"/>
</dbReference>
<name>A0ABC8TFE8_9AQUA</name>
<comment type="caution">
    <text evidence="1">The sequence shown here is derived from an EMBL/GenBank/DDBJ whole genome shotgun (WGS) entry which is preliminary data.</text>
</comment>